<proteinExistence type="predicted"/>
<feature type="compositionally biased region" description="Basic and acidic residues" evidence="1">
    <location>
        <begin position="21"/>
        <end position="39"/>
    </location>
</feature>
<dbReference type="PaxDb" id="4113-PGSC0003DMT400087832"/>
<feature type="compositionally biased region" description="Low complexity" evidence="1">
    <location>
        <begin position="48"/>
        <end position="60"/>
    </location>
</feature>
<dbReference type="InParanoid" id="M1DEN1"/>
<name>M1DEN1_SOLTU</name>
<evidence type="ECO:0000256" key="1">
    <source>
        <dbReference type="SAM" id="MobiDB-lite"/>
    </source>
</evidence>
<reference evidence="2" key="2">
    <citation type="submission" date="2015-06" db="UniProtKB">
        <authorList>
            <consortium name="EnsemblPlants"/>
        </authorList>
    </citation>
    <scope>IDENTIFICATION</scope>
    <source>
        <strain evidence="2">DM1-3 516 R44</strain>
    </source>
</reference>
<feature type="region of interest" description="Disordered" evidence="1">
    <location>
        <begin position="21"/>
        <end position="83"/>
    </location>
</feature>
<dbReference type="Proteomes" id="UP000011115">
    <property type="component" value="Unassembled WGS sequence"/>
</dbReference>
<dbReference type="EnsemblPlants" id="PGSC0003DMT400087832">
    <property type="protein sequence ID" value="PGSC0003DMT400087832"/>
    <property type="gene ID" value="PGSC0003DMG400037403"/>
</dbReference>
<feature type="compositionally biased region" description="Basic and acidic residues" evidence="1">
    <location>
        <begin position="111"/>
        <end position="126"/>
    </location>
</feature>
<accession>M1DEN1</accession>
<protein>
    <submittedName>
        <fullName evidence="2">Gag-pol polyprotein</fullName>
    </submittedName>
</protein>
<feature type="compositionally biased region" description="Basic and acidic residues" evidence="1">
    <location>
        <begin position="149"/>
        <end position="162"/>
    </location>
</feature>
<reference evidence="3" key="1">
    <citation type="journal article" date="2011" name="Nature">
        <title>Genome sequence and analysis of the tuber crop potato.</title>
        <authorList>
            <consortium name="The Potato Genome Sequencing Consortium"/>
        </authorList>
    </citation>
    <scope>NUCLEOTIDE SEQUENCE [LARGE SCALE GENOMIC DNA]</scope>
    <source>
        <strain evidence="3">cv. DM1-3 516 R44</strain>
    </source>
</reference>
<dbReference type="HOGENOM" id="CLU_043741_3_1_1"/>
<dbReference type="eggNOG" id="ENOG502SWDS">
    <property type="taxonomic scope" value="Eukaryota"/>
</dbReference>
<organism evidence="2 3">
    <name type="scientific">Solanum tuberosum</name>
    <name type="common">Potato</name>
    <dbReference type="NCBI Taxonomy" id="4113"/>
    <lineage>
        <taxon>Eukaryota</taxon>
        <taxon>Viridiplantae</taxon>
        <taxon>Streptophyta</taxon>
        <taxon>Embryophyta</taxon>
        <taxon>Tracheophyta</taxon>
        <taxon>Spermatophyta</taxon>
        <taxon>Magnoliopsida</taxon>
        <taxon>eudicotyledons</taxon>
        <taxon>Gunneridae</taxon>
        <taxon>Pentapetalae</taxon>
        <taxon>asterids</taxon>
        <taxon>lamiids</taxon>
        <taxon>Solanales</taxon>
        <taxon>Solanaceae</taxon>
        <taxon>Solanoideae</taxon>
        <taxon>Solaneae</taxon>
        <taxon>Solanum</taxon>
    </lineage>
</organism>
<keyword evidence="3" id="KW-1185">Reference proteome</keyword>
<feature type="region of interest" description="Disordered" evidence="1">
    <location>
        <begin position="104"/>
        <end position="162"/>
    </location>
</feature>
<dbReference type="AlphaFoldDB" id="M1DEN1"/>
<sequence>MLHDNMDISCLMVYAKKMEDEKIQEKNRELKRSRSDDQGQPKFKKRSSNQNSSYASSMVSKYGVSNPKSQGGNGGGSPYGRPTCANCGKHHLGKCLIGTDGFFGSGKKGPKMRDCPTHMDKGREAKQASYSLPDPNAPKKNRFYVLQPKESKESYPGEDTCK</sequence>
<dbReference type="Gramene" id="PGSC0003DMT400087832">
    <property type="protein sequence ID" value="PGSC0003DMT400087832"/>
    <property type="gene ID" value="PGSC0003DMG400037403"/>
</dbReference>
<evidence type="ECO:0000313" key="2">
    <source>
        <dbReference type="EnsemblPlants" id="PGSC0003DMT400087832"/>
    </source>
</evidence>
<evidence type="ECO:0000313" key="3">
    <source>
        <dbReference type="Proteomes" id="UP000011115"/>
    </source>
</evidence>